<dbReference type="Pfam" id="PF13557">
    <property type="entry name" value="Phenol_MetA_deg"/>
    <property type="match status" value="1"/>
</dbReference>
<feature type="signal peptide" evidence="1">
    <location>
        <begin position="1"/>
        <end position="23"/>
    </location>
</feature>
<comment type="caution">
    <text evidence="2">The sequence shown here is derived from an EMBL/GenBank/DDBJ whole genome shotgun (WGS) entry which is preliminary data.</text>
</comment>
<feature type="chain" id="PRO_5045571946" evidence="1">
    <location>
        <begin position="24"/>
        <end position="305"/>
    </location>
</feature>
<dbReference type="EMBL" id="JBGLYH010000011">
    <property type="protein sequence ID" value="MEZ7196309.1"/>
    <property type="molecule type" value="Genomic_DNA"/>
</dbReference>
<evidence type="ECO:0000256" key="1">
    <source>
        <dbReference type="SAM" id="SignalP"/>
    </source>
</evidence>
<dbReference type="InterPro" id="IPR025737">
    <property type="entry name" value="FApF"/>
</dbReference>
<evidence type="ECO:0000313" key="3">
    <source>
        <dbReference type="Proteomes" id="UP001568698"/>
    </source>
</evidence>
<keyword evidence="1" id="KW-0732">Signal</keyword>
<keyword evidence="3" id="KW-1185">Reference proteome</keyword>
<dbReference type="RefSeq" id="WP_371385847.1">
    <property type="nucleotide sequence ID" value="NZ_JBGLYH010000011.1"/>
</dbReference>
<protein>
    <submittedName>
        <fullName evidence="2">Transporter</fullName>
    </submittedName>
</protein>
<proteinExistence type="predicted"/>
<evidence type="ECO:0000313" key="2">
    <source>
        <dbReference type="EMBL" id="MEZ7196309.1"/>
    </source>
</evidence>
<reference evidence="2 3" key="1">
    <citation type="submission" date="2024-08" db="EMBL/GenBank/DDBJ databases">
        <title>Sulfate-reducing bacteria isolated from formation water of the oil field in Kazakhstan and description of Pseudodesulfovibrio sp.</title>
        <authorList>
            <person name="Bidzhieva S.K."/>
            <person name="Tourova T.P."/>
            <person name="Grouzdev D.S."/>
            <person name="Beletsky A.V."/>
            <person name="Sokolova D.S."/>
            <person name="Samigullina S.R."/>
            <person name="Poltaraus A.B."/>
            <person name="Avtukh A.N."/>
            <person name="Tereshina V.M."/>
            <person name="Zhaparov N.S."/>
            <person name="Mardanov A.V."/>
            <person name="Nazina T.N."/>
        </authorList>
    </citation>
    <scope>NUCLEOTIDE SEQUENCE [LARGE SCALE GENOMIC DNA]</scope>
    <source>
        <strain evidence="2 3">9FUS</strain>
    </source>
</reference>
<name>A0ABV4K026_9BACT</name>
<gene>
    <name evidence="2" type="ORF">AB6M95_06070</name>
</gene>
<accession>A0ABV4K026</accession>
<sequence>MKRINIGLLGCLVLALLVVSAHAEETTPVAWGGVGSTFGPCGLGVPAGLLAVGGNVVFAKSNGVWESDSRVNGKVKTTKLNEIFKTRYGLMKGLDIRTATPIYNVHMDKTNAANRDVYGIGDTCVLLHKTLLSQKAGAPLSVGMDFGGIVPTASVSEHSSDFVGNDAWGVMGGLGGTYFLGANRFDSEVNYATFTEGAHDYRKGNRLRWNLGYAYALSDLWDLGAESSWEMSDESAIEGVGQRDAYVEWYAGPKVVFKYKPWNLNAGLVAKVPVHRWYESNKVGSDDFRLECKIIKAFNLNALFD</sequence>
<organism evidence="2 3">
    <name type="scientific">Pseudodesulfovibrio karagichevae</name>
    <dbReference type="NCBI Taxonomy" id="3239305"/>
    <lineage>
        <taxon>Bacteria</taxon>
        <taxon>Pseudomonadati</taxon>
        <taxon>Thermodesulfobacteriota</taxon>
        <taxon>Desulfovibrionia</taxon>
        <taxon>Desulfovibrionales</taxon>
        <taxon>Desulfovibrionaceae</taxon>
    </lineage>
</organism>
<dbReference type="Proteomes" id="UP001568698">
    <property type="component" value="Unassembled WGS sequence"/>
</dbReference>